<dbReference type="AlphaFoldDB" id="A0A5C5YKS3"/>
<sequence>MIDVDDNANCKHTPDPEEIAAVCAEIRATWSPEETLRRIRPDWRPASWTAPELELAEGHGVEEWRE</sequence>
<dbReference type="RefSeq" id="WP_146588340.1">
    <property type="nucleotide sequence ID" value="NZ_SJPO01000007.1"/>
</dbReference>
<keyword evidence="2" id="KW-1185">Reference proteome</keyword>
<proteinExistence type="predicted"/>
<accession>A0A5C5YKS3</accession>
<protein>
    <submittedName>
        <fullName evidence="1">Uncharacterized protein</fullName>
    </submittedName>
</protein>
<dbReference type="Proteomes" id="UP000318478">
    <property type="component" value="Unassembled WGS sequence"/>
</dbReference>
<organism evidence="1 2">
    <name type="scientific">Posidoniimonas polymericola</name>
    <dbReference type="NCBI Taxonomy" id="2528002"/>
    <lineage>
        <taxon>Bacteria</taxon>
        <taxon>Pseudomonadati</taxon>
        <taxon>Planctomycetota</taxon>
        <taxon>Planctomycetia</taxon>
        <taxon>Pirellulales</taxon>
        <taxon>Lacipirellulaceae</taxon>
        <taxon>Posidoniimonas</taxon>
    </lineage>
</organism>
<reference evidence="1 2" key="1">
    <citation type="submission" date="2019-02" db="EMBL/GenBank/DDBJ databases">
        <title>Deep-cultivation of Planctomycetes and their phenomic and genomic characterization uncovers novel biology.</title>
        <authorList>
            <person name="Wiegand S."/>
            <person name="Jogler M."/>
            <person name="Boedeker C."/>
            <person name="Pinto D."/>
            <person name="Vollmers J."/>
            <person name="Rivas-Marin E."/>
            <person name="Kohn T."/>
            <person name="Peeters S.H."/>
            <person name="Heuer A."/>
            <person name="Rast P."/>
            <person name="Oberbeckmann S."/>
            <person name="Bunk B."/>
            <person name="Jeske O."/>
            <person name="Meyerdierks A."/>
            <person name="Storesund J.E."/>
            <person name="Kallscheuer N."/>
            <person name="Luecker S."/>
            <person name="Lage O.M."/>
            <person name="Pohl T."/>
            <person name="Merkel B.J."/>
            <person name="Hornburger P."/>
            <person name="Mueller R.-W."/>
            <person name="Bruemmer F."/>
            <person name="Labrenz M."/>
            <person name="Spormann A.M."/>
            <person name="Op Den Camp H."/>
            <person name="Overmann J."/>
            <person name="Amann R."/>
            <person name="Jetten M.S.M."/>
            <person name="Mascher T."/>
            <person name="Medema M.H."/>
            <person name="Devos D.P."/>
            <person name="Kaster A.-K."/>
            <person name="Ovreas L."/>
            <person name="Rohde M."/>
            <person name="Galperin M.Y."/>
            <person name="Jogler C."/>
        </authorList>
    </citation>
    <scope>NUCLEOTIDE SEQUENCE [LARGE SCALE GENOMIC DNA]</scope>
    <source>
        <strain evidence="1 2">Pla123a</strain>
    </source>
</reference>
<evidence type="ECO:0000313" key="2">
    <source>
        <dbReference type="Proteomes" id="UP000318478"/>
    </source>
</evidence>
<evidence type="ECO:0000313" key="1">
    <source>
        <dbReference type="EMBL" id="TWT75513.1"/>
    </source>
</evidence>
<dbReference type="EMBL" id="SJPO01000007">
    <property type="protein sequence ID" value="TWT75513.1"/>
    <property type="molecule type" value="Genomic_DNA"/>
</dbReference>
<comment type="caution">
    <text evidence="1">The sequence shown here is derived from an EMBL/GenBank/DDBJ whole genome shotgun (WGS) entry which is preliminary data.</text>
</comment>
<name>A0A5C5YKS3_9BACT</name>
<gene>
    <name evidence="1" type="ORF">Pla123a_30220</name>
</gene>